<keyword evidence="4" id="KW-1185">Reference proteome</keyword>
<gene>
    <name evidence="3" type="ORF">DEBURN_LOCUS7646</name>
</gene>
<evidence type="ECO:0000313" key="4">
    <source>
        <dbReference type="Proteomes" id="UP000789706"/>
    </source>
</evidence>
<dbReference type="InterPro" id="IPR000719">
    <property type="entry name" value="Prot_kinase_dom"/>
</dbReference>
<keyword evidence="1" id="KW-0067">ATP-binding</keyword>
<protein>
    <submittedName>
        <fullName evidence="3">7221_t:CDS:1</fullName>
    </submittedName>
</protein>
<dbReference type="PROSITE" id="PS00107">
    <property type="entry name" value="PROTEIN_KINASE_ATP"/>
    <property type="match status" value="1"/>
</dbReference>
<dbReference type="SUPFAM" id="SSF56112">
    <property type="entry name" value="Protein kinase-like (PK-like)"/>
    <property type="match status" value="1"/>
</dbReference>
<dbReference type="AlphaFoldDB" id="A0A9N9BFN1"/>
<accession>A0A9N9BFN1</accession>
<dbReference type="GO" id="GO:0004672">
    <property type="term" value="F:protein kinase activity"/>
    <property type="evidence" value="ECO:0007669"/>
    <property type="project" value="InterPro"/>
</dbReference>
<evidence type="ECO:0000256" key="1">
    <source>
        <dbReference type="PROSITE-ProRule" id="PRU10141"/>
    </source>
</evidence>
<comment type="caution">
    <text evidence="3">The sequence shown here is derived from an EMBL/GenBank/DDBJ whole genome shotgun (WGS) entry which is preliminary data.</text>
</comment>
<dbReference type="Gene3D" id="3.30.200.20">
    <property type="entry name" value="Phosphorylase Kinase, domain 1"/>
    <property type="match status" value="1"/>
</dbReference>
<feature type="non-terminal residue" evidence="3">
    <location>
        <position position="73"/>
    </location>
</feature>
<feature type="binding site" evidence="1">
    <location>
        <position position="57"/>
    </location>
    <ligand>
        <name>ATP</name>
        <dbReference type="ChEBI" id="CHEBI:30616"/>
    </ligand>
</feature>
<sequence length="73" mass="8301">MSLSYSKKESFKIALKGGFIKEFGYNTFENITTIGRGGYGIVYRADSTTLGKHVALKKLHENGELFYENFVRE</sequence>
<dbReference type="InterPro" id="IPR017441">
    <property type="entry name" value="Protein_kinase_ATP_BS"/>
</dbReference>
<reference evidence="3" key="1">
    <citation type="submission" date="2021-06" db="EMBL/GenBank/DDBJ databases">
        <authorList>
            <person name="Kallberg Y."/>
            <person name="Tangrot J."/>
            <person name="Rosling A."/>
        </authorList>
    </citation>
    <scope>NUCLEOTIDE SEQUENCE</scope>
    <source>
        <strain evidence="3">AZ414A</strain>
    </source>
</reference>
<dbReference type="GO" id="GO:0005524">
    <property type="term" value="F:ATP binding"/>
    <property type="evidence" value="ECO:0007669"/>
    <property type="project" value="UniProtKB-UniRule"/>
</dbReference>
<keyword evidence="1" id="KW-0547">Nucleotide-binding</keyword>
<dbReference type="Proteomes" id="UP000789706">
    <property type="component" value="Unassembled WGS sequence"/>
</dbReference>
<name>A0A9N9BFN1_9GLOM</name>
<evidence type="ECO:0000313" key="3">
    <source>
        <dbReference type="EMBL" id="CAG8562235.1"/>
    </source>
</evidence>
<organism evidence="3 4">
    <name type="scientific">Diversispora eburnea</name>
    <dbReference type="NCBI Taxonomy" id="1213867"/>
    <lineage>
        <taxon>Eukaryota</taxon>
        <taxon>Fungi</taxon>
        <taxon>Fungi incertae sedis</taxon>
        <taxon>Mucoromycota</taxon>
        <taxon>Glomeromycotina</taxon>
        <taxon>Glomeromycetes</taxon>
        <taxon>Diversisporales</taxon>
        <taxon>Diversisporaceae</taxon>
        <taxon>Diversispora</taxon>
    </lineage>
</organism>
<dbReference type="InterPro" id="IPR011009">
    <property type="entry name" value="Kinase-like_dom_sf"/>
</dbReference>
<dbReference type="OrthoDB" id="2411566at2759"/>
<dbReference type="EMBL" id="CAJVPK010000961">
    <property type="protein sequence ID" value="CAG8562235.1"/>
    <property type="molecule type" value="Genomic_DNA"/>
</dbReference>
<evidence type="ECO:0000259" key="2">
    <source>
        <dbReference type="PROSITE" id="PS50011"/>
    </source>
</evidence>
<feature type="domain" description="Protein kinase" evidence="2">
    <location>
        <begin position="28"/>
        <end position="73"/>
    </location>
</feature>
<dbReference type="PROSITE" id="PS50011">
    <property type="entry name" value="PROTEIN_KINASE_DOM"/>
    <property type="match status" value="1"/>
</dbReference>
<proteinExistence type="predicted"/>